<evidence type="ECO:0000256" key="10">
    <source>
        <dbReference type="RuleBase" id="RU366037"/>
    </source>
</evidence>
<evidence type="ECO:0000256" key="8">
    <source>
        <dbReference type="ARBA" id="ARBA00029784"/>
    </source>
</evidence>
<dbReference type="SUPFAM" id="SSF48371">
    <property type="entry name" value="ARM repeat"/>
    <property type="match status" value="1"/>
</dbReference>
<dbReference type="GO" id="GO:0071528">
    <property type="term" value="P:tRNA re-export from nucleus"/>
    <property type="evidence" value="ECO:0007669"/>
    <property type="project" value="UniProtKB-UniRule"/>
</dbReference>
<proteinExistence type="inferred from homology"/>
<keyword evidence="7 10" id="KW-0539">Nucleus</keyword>
<evidence type="ECO:0000256" key="7">
    <source>
        <dbReference type="ARBA" id="ARBA00023242"/>
    </source>
</evidence>
<dbReference type="PANTHER" id="PTHR15952:SF11">
    <property type="entry name" value="EXPORTIN-T"/>
    <property type="match status" value="1"/>
</dbReference>
<evidence type="ECO:0000256" key="1">
    <source>
        <dbReference type="ARBA" id="ARBA00004496"/>
    </source>
</evidence>
<dbReference type="GO" id="GO:0031267">
    <property type="term" value="F:small GTPase binding"/>
    <property type="evidence" value="ECO:0007669"/>
    <property type="project" value="InterPro"/>
</dbReference>
<feature type="domain" description="Exportin-1/Importin-beta-like" evidence="12">
    <location>
        <begin position="139"/>
        <end position="293"/>
    </location>
</feature>
<evidence type="ECO:0000256" key="11">
    <source>
        <dbReference type="SAM" id="MobiDB-lite"/>
    </source>
</evidence>
<comment type="caution">
    <text evidence="14">The sequence shown here is derived from an EMBL/GenBank/DDBJ whole genome shotgun (WGS) entry which is preliminary data.</text>
</comment>
<feature type="domain" description="Exportin-T C-terminal" evidence="13">
    <location>
        <begin position="488"/>
        <end position="754"/>
    </location>
</feature>
<gene>
    <name evidence="14" type="ORF">CDAUBV1_LOCUS9570</name>
</gene>
<evidence type="ECO:0000256" key="6">
    <source>
        <dbReference type="ARBA" id="ARBA00022884"/>
    </source>
</evidence>
<dbReference type="GO" id="GO:0016363">
    <property type="term" value="C:nuclear matrix"/>
    <property type="evidence" value="ECO:0007669"/>
    <property type="project" value="TreeGrafter"/>
</dbReference>
<evidence type="ECO:0000259" key="13">
    <source>
        <dbReference type="Pfam" id="PF19282"/>
    </source>
</evidence>
<evidence type="ECO:0000256" key="5">
    <source>
        <dbReference type="ARBA" id="ARBA00022555"/>
    </source>
</evidence>
<evidence type="ECO:0000256" key="3">
    <source>
        <dbReference type="ARBA" id="ARBA00022448"/>
    </source>
</evidence>
<evidence type="ECO:0000256" key="9">
    <source>
        <dbReference type="ARBA" id="ARBA00032199"/>
    </source>
</evidence>
<keyword evidence="3 10" id="KW-0813">Transport</keyword>
<evidence type="ECO:0000259" key="12">
    <source>
        <dbReference type="Pfam" id="PF08389"/>
    </source>
</evidence>
<dbReference type="Pfam" id="PF08389">
    <property type="entry name" value="Xpo1"/>
    <property type="match status" value="1"/>
</dbReference>
<feature type="region of interest" description="Disordered" evidence="11">
    <location>
        <begin position="452"/>
        <end position="471"/>
    </location>
</feature>
<dbReference type="GO" id="GO:0000049">
    <property type="term" value="F:tRNA binding"/>
    <property type="evidence" value="ECO:0007669"/>
    <property type="project" value="UniProtKB-UniRule"/>
</dbReference>
<keyword evidence="5 10" id="KW-0820">tRNA-binding</keyword>
<reference evidence="14" key="1">
    <citation type="submission" date="2024-06" db="EMBL/GenBank/DDBJ databases">
        <authorList>
            <person name="Liu X."/>
            <person name="Lenzi L."/>
            <person name="Haldenby T S."/>
            <person name="Uol C."/>
        </authorList>
    </citation>
    <scope>NUCLEOTIDE SEQUENCE</scope>
</reference>
<feature type="domain" description="Exportin-T C-terminal" evidence="13">
    <location>
        <begin position="897"/>
        <end position="1154"/>
    </location>
</feature>
<evidence type="ECO:0000256" key="4">
    <source>
        <dbReference type="ARBA" id="ARBA00022490"/>
    </source>
</evidence>
<dbReference type="InterPro" id="IPR011989">
    <property type="entry name" value="ARM-like"/>
</dbReference>
<dbReference type="Pfam" id="PF19282">
    <property type="entry name" value="Exportin-T"/>
    <property type="match status" value="2"/>
</dbReference>
<accession>A0AAV2TGY7</accession>
<sequence>MKKIRGRFRYFVVDCFRPVRVVYQAMELDIEGLYNVHTLQESKNVEDQKRLIKLIKTLSSDEGWPLCTSLLLGNDTSLPDIGLLPEEQKSSIIFVCCRAVEEFLKSGIPVVAGEVEKIGSFLWRWLKVLSDSASTNRHQKYIKTKAGQLICLVVLRYFPKYWPSFFDELIFFLSEVSDKGGIGAPLPESVLVAIDLFLDTLINLDPYLVSRDVQLTTEETARGNEVKDGMRVSSVPSLLSSCYEMARVLYAPNLIYAAYLKKVLTAVGLMASWVDLCLVGSAEWINLSVNLLQASYEYVPSGAIVRAGVYAYFFGLVNKGMPNSEKLELINELWNRISNLLPREPSTAHSNGAADPGDEQSDASFAYALFINEVGQKLIEICKGVPQSVTNGDSTSHNSLRSVALASLESKLDIAISILSHEEEQVSRAVIPCLRSYISLFKSSIAYPGQTVGRRPRNRNSSTLGDSFSPGGPINGNCDQTGCFLELNESRTCLLKRLLFALVTKLKSLPLQESEDSDEEEDAEYRRDLRTLVCNLIQLDAGFVLDVINQLIKHAAALLSAAHEQHPVPAFTLEQMADIDVSLSLFYLFGESCKAPKSDHFCPNFPLRATMMEIMGTLCTDSFAALPHCVLQLNYFEVMARYERYFTIAPNHLFLVMLAFVDNRGLHSPWRPVRLRCAYLITRLIKAHKKILLPHTEQLLTQFADLLNLSLEFDKTRSTNDVNEIKSHQDSLLGITEQSFLYEAAAQLIAAGGVVSIPEDPTIDRMGQLFRMLLNPVLGQYSRLVDTYSREKDPKLAEAQGNLLKQSADLITRTSRVFSQPKSVLTLGCQQVLCDVLQIMVGGLDRFSAHDSSPGRIAAFAGVRAFLHRMVACINPSTSEGTGNDPISNLVLVALTQAVPRLVQPLHSSVQSSINHWSNGANSVISPPDPEQRWREIRDTIPLISQVISRYKDRCASFLSACLPELLTVTTDALSEPMVLDNLGLVEERKLLRRGYLQLLQTICQSLPSAFFEHFNSRSIQNVSTILGEVEACIDSNDPVGLRSGLSLFGQLILYEGHDSQFYQGFLLPHLVPFCILSPTRKTFYLMDLQFSLALDESSNCLYQLAQKQPDLPVYLADVFLPKQHLSPELVKSYVSALRSENIKDFQSFIQKFYWALR</sequence>
<comment type="subcellular location">
    <subcellularLocation>
        <location evidence="1 10">Cytoplasm</location>
    </subcellularLocation>
    <subcellularLocation>
        <location evidence="10">Nucleus</location>
    </subcellularLocation>
    <text evidence="10">Shuttles between the nucleus and the cytoplasm.</text>
</comment>
<dbReference type="AlphaFoldDB" id="A0AAV2TGY7"/>
<dbReference type="Proteomes" id="UP001497525">
    <property type="component" value="Unassembled WGS sequence"/>
</dbReference>
<comment type="similarity">
    <text evidence="10">Belongs to the exportin family.</text>
</comment>
<name>A0AAV2TGY7_CALDB</name>
<keyword evidence="4 10" id="KW-0963">Cytoplasm</keyword>
<comment type="function">
    <text evidence="10">tRNA nucleus export receptor which facilitates tRNA translocation across the nuclear pore complex.</text>
</comment>
<dbReference type="GO" id="GO:0005737">
    <property type="term" value="C:cytoplasm"/>
    <property type="evidence" value="ECO:0007669"/>
    <property type="project" value="UniProtKB-SubCell"/>
</dbReference>
<protein>
    <recommendedName>
        <fullName evidence="2 10">Exportin-T</fullName>
    </recommendedName>
    <alternativeName>
        <fullName evidence="8 10">Exportin(tRNA)</fullName>
    </alternativeName>
    <alternativeName>
        <fullName evidence="9 10">tRNA exportin</fullName>
    </alternativeName>
</protein>
<organism evidence="14 15">
    <name type="scientific">Calicophoron daubneyi</name>
    <name type="common">Rumen fluke</name>
    <name type="synonym">Paramphistomum daubneyi</name>
    <dbReference type="NCBI Taxonomy" id="300641"/>
    <lineage>
        <taxon>Eukaryota</taxon>
        <taxon>Metazoa</taxon>
        <taxon>Spiralia</taxon>
        <taxon>Lophotrochozoa</taxon>
        <taxon>Platyhelminthes</taxon>
        <taxon>Trematoda</taxon>
        <taxon>Digenea</taxon>
        <taxon>Plagiorchiida</taxon>
        <taxon>Pronocephalata</taxon>
        <taxon>Paramphistomoidea</taxon>
        <taxon>Paramphistomidae</taxon>
        <taxon>Calicophoron</taxon>
    </lineage>
</organism>
<dbReference type="Gene3D" id="1.25.10.10">
    <property type="entry name" value="Leucine-rich Repeat Variant"/>
    <property type="match status" value="2"/>
</dbReference>
<evidence type="ECO:0000313" key="14">
    <source>
        <dbReference type="EMBL" id="CAL5135424.1"/>
    </source>
</evidence>
<evidence type="ECO:0000313" key="15">
    <source>
        <dbReference type="Proteomes" id="UP001497525"/>
    </source>
</evidence>
<keyword evidence="6 10" id="KW-0694">RNA-binding</keyword>
<evidence type="ECO:0000256" key="2">
    <source>
        <dbReference type="ARBA" id="ARBA00018928"/>
    </source>
</evidence>
<dbReference type="InterPro" id="IPR016024">
    <property type="entry name" value="ARM-type_fold"/>
</dbReference>
<dbReference type="GO" id="GO:0005643">
    <property type="term" value="C:nuclear pore"/>
    <property type="evidence" value="ECO:0007669"/>
    <property type="project" value="TreeGrafter"/>
</dbReference>
<dbReference type="InterPro" id="IPR013598">
    <property type="entry name" value="Exportin-1/Importin-b-like"/>
</dbReference>
<dbReference type="InterPro" id="IPR045546">
    <property type="entry name" value="Exportin-T_C"/>
</dbReference>
<dbReference type="EMBL" id="CAXLJL010000267">
    <property type="protein sequence ID" value="CAL5135424.1"/>
    <property type="molecule type" value="Genomic_DNA"/>
</dbReference>
<dbReference type="InterPro" id="IPR040017">
    <property type="entry name" value="XPOT"/>
</dbReference>
<dbReference type="PANTHER" id="PTHR15952">
    <property type="entry name" value="EXPORTIN-T/LOS1"/>
    <property type="match status" value="1"/>
</dbReference>